<organism evidence="1">
    <name type="scientific">Thermobifida fusca (strain YX)</name>
    <dbReference type="NCBI Taxonomy" id="269800"/>
    <lineage>
        <taxon>Bacteria</taxon>
        <taxon>Bacillati</taxon>
        <taxon>Actinomycetota</taxon>
        <taxon>Actinomycetes</taxon>
        <taxon>Streptosporangiales</taxon>
        <taxon>Nocardiopsidaceae</taxon>
        <taxon>Thermobifida</taxon>
    </lineage>
</organism>
<gene>
    <name evidence="1" type="ordered locus">Tfu_2774</name>
</gene>
<dbReference type="STRING" id="269800.Tfu_2774"/>
<protein>
    <submittedName>
        <fullName evidence="1">Uncharacterized protein</fullName>
    </submittedName>
</protein>
<accession>Q47L65</accession>
<dbReference type="HOGENOM" id="CLU_085959_0_0_11"/>
<dbReference type="KEGG" id="tfu:Tfu_2774"/>
<name>Q47L65_THEFY</name>
<proteinExistence type="predicted"/>
<dbReference type="AlphaFoldDB" id="Q47L65"/>
<evidence type="ECO:0000313" key="1">
    <source>
        <dbReference type="EMBL" id="AAZ56807.1"/>
    </source>
</evidence>
<dbReference type="eggNOG" id="ENOG5030M0R">
    <property type="taxonomic scope" value="Bacteria"/>
</dbReference>
<sequence length="303" mass="35473">MGKVSTSWRNGLLVLCQRSPMPREEQLSLFSPDLESPPLKPPGDQLERMRVLITVKAAPTPSKTYGETVCVAGLRLDPDCQGWVRLYPINFRALESEDQFNKYDVVSLFAKPSRLHDQRPESWRPRLDSLKIEKKLKGWKKRIPYISGFIEESMCRIYWRCKEDPQARSLAAIRPKRIYGIEVAPHPPWTPEEQRKIDKYVNQLALDSSAPRTALEAPRFAAWYRYTCWQPECRGHRQRILDWELVALQRRFRPASDQELTSIIKEKFFEEMCAPTKDTVFFVGNQAKRRHTFSVLGIYYPDR</sequence>
<dbReference type="EMBL" id="CP000088">
    <property type="protein sequence ID" value="AAZ56807.1"/>
    <property type="molecule type" value="Genomic_DNA"/>
</dbReference>
<reference evidence="1" key="1">
    <citation type="submission" date="2005-07" db="EMBL/GenBank/DDBJ databases">
        <title>Complete sequence of Thermobifida fusca YX.</title>
        <authorList>
            <consortium name="US DOE Joint Genome Institute"/>
            <person name="Copeland A."/>
            <person name="Lucas S."/>
            <person name="Lapidus A."/>
            <person name="Barry K."/>
            <person name="Detter J.C."/>
            <person name="Glavina T."/>
            <person name="Hammon N."/>
            <person name="Israni S."/>
            <person name="Pitluck S."/>
            <person name="Di Bartolo G."/>
            <person name="Chain P."/>
            <person name="Schmutz J."/>
            <person name="Larimer F."/>
            <person name="Land M."/>
            <person name="Lykidis A."/>
            <person name="Richardson P."/>
        </authorList>
    </citation>
    <scope>NUCLEOTIDE SEQUENCE</scope>
    <source>
        <strain evidence="1">YX</strain>
    </source>
</reference>